<evidence type="ECO:0000256" key="2">
    <source>
        <dbReference type="SAM" id="Phobius"/>
    </source>
</evidence>
<feature type="domain" description="Type II secretion system protein GspB C-terminal" evidence="3">
    <location>
        <begin position="186"/>
        <end position="245"/>
    </location>
</feature>
<dbReference type="OrthoDB" id="5432325at2"/>
<organism evidence="5 6">
    <name type="scientific">Vibrio orientalis CIP 102891 = ATCC 33934</name>
    <dbReference type="NCBI Taxonomy" id="675816"/>
    <lineage>
        <taxon>Bacteria</taxon>
        <taxon>Pseudomonadati</taxon>
        <taxon>Pseudomonadota</taxon>
        <taxon>Gammaproteobacteria</taxon>
        <taxon>Vibrionales</taxon>
        <taxon>Vibrionaceae</taxon>
        <taxon>Vibrio</taxon>
        <taxon>Vibrio oreintalis group</taxon>
    </lineage>
</organism>
<feature type="transmembrane region" description="Helical" evidence="2">
    <location>
        <begin position="39"/>
        <end position="58"/>
    </location>
</feature>
<evidence type="ECO:0000256" key="1">
    <source>
        <dbReference type="SAM" id="MobiDB-lite"/>
    </source>
</evidence>
<feature type="compositionally biased region" description="Polar residues" evidence="1">
    <location>
        <begin position="19"/>
        <end position="30"/>
    </location>
</feature>
<keyword evidence="2" id="KW-0472">Membrane</keyword>
<evidence type="ECO:0000313" key="5">
    <source>
        <dbReference type="EMBL" id="EGU50069.1"/>
    </source>
</evidence>
<keyword evidence="2" id="KW-0812">Transmembrane</keyword>
<dbReference type="GO" id="GO:0015627">
    <property type="term" value="C:type II protein secretion system complex"/>
    <property type="evidence" value="ECO:0007669"/>
    <property type="project" value="InterPro"/>
</dbReference>
<evidence type="ECO:0000259" key="3">
    <source>
        <dbReference type="Pfam" id="PF16537"/>
    </source>
</evidence>
<dbReference type="STRING" id="675816.VIA_003910"/>
<dbReference type="AlphaFoldDB" id="C9QN13"/>
<feature type="region of interest" description="Disordered" evidence="1">
    <location>
        <begin position="9"/>
        <end position="32"/>
    </location>
</feature>
<sequence>MSKVMQALEDSQRRHKAFESTQPYGQQVSSQRRRSTNKLACIVSITLPPLLIAGGMAYQTYTSYKTQWLDDNVVQTTVVDVPFEFTSTRVAGFGELKSTYKEPVVLSDSEQEYYEQPPSSDLNAATESANDMPSDDLLKGLDLSALSPELAQRFESALTSQPNKVNEQRSDVSNLAQDAHQWYGKLPPLNFQTHVYSSKESKRWVKINDTEYGQGDWINDELQLVAIEQRSCLVRFKGEEIEIPALYDWQG</sequence>
<dbReference type="InterPro" id="IPR032389">
    <property type="entry name" value="GspB_C"/>
</dbReference>
<evidence type="ECO:0000313" key="7">
    <source>
        <dbReference type="Proteomes" id="UP000003515"/>
    </source>
</evidence>
<evidence type="ECO:0000313" key="6">
    <source>
        <dbReference type="Proteomes" id="UP000002817"/>
    </source>
</evidence>
<dbReference type="eggNOG" id="ENOG5033B0D">
    <property type="taxonomic scope" value="Bacteria"/>
</dbReference>
<dbReference type="PATRIC" id="fig|675816.5.peg.2292"/>
<dbReference type="Proteomes" id="UP000002817">
    <property type="component" value="Unassembled WGS sequence"/>
</dbReference>
<protein>
    <submittedName>
        <fullName evidence="4 5">General secretion pathway protein B</fullName>
    </submittedName>
</protein>
<dbReference type="RefSeq" id="WP_004415585.1">
    <property type="nucleotide sequence ID" value="NZ_ACZV01000005.1"/>
</dbReference>
<keyword evidence="7" id="KW-1185">Reference proteome</keyword>
<keyword evidence="2" id="KW-1133">Transmembrane helix</keyword>
<name>C9QN13_VIBOR</name>
<dbReference type="Proteomes" id="UP000003515">
    <property type="component" value="Unassembled WGS sequence"/>
</dbReference>
<comment type="caution">
    <text evidence="5">The sequence shown here is derived from an EMBL/GenBank/DDBJ whole genome shotgun (WGS) entry which is preliminary data.</text>
</comment>
<dbReference type="EMBL" id="AFWH01000027">
    <property type="protein sequence ID" value="EGU50069.1"/>
    <property type="molecule type" value="Genomic_DNA"/>
</dbReference>
<reference evidence="5" key="2">
    <citation type="submission" date="2011-08" db="EMBL/GenBank/DDBJ databases">
        <authorList>
            <person name="Hoffman M."/>
            <person name="Strain E.A."/>
            <person name="Brown E."/>
            <person name="Allard M.W."/>
        </authorList>
    </citation>
    <scope>NUCLEOTIDE SEQUENCE</scope>
    <source>
        <strain evidence="5">CIP 102891</strain>
    </source>
</reference>
<accession>C9QN13</accession>
<reference evidence="4 7" key="1">
    <citation type="submission" date="2009-10" db="EMBL/GenBank/DDBJ databases">
        <authorList>
            <consortium name="Los Alamos National Laboratory (LANL)"/>
            <consortium name="National Microbial Pathogen Data Resource (NMPDR)"/>
            <person name="Munk A.C."/>
            <person name="Chertkov O."/>
            <person name="Tapia R."/>
            <person name="Green L."/>
            <person name="Rogers Y."/>
            <person name="Detter J.C."/>
            <person name="Bruce D."/>
            <person name="Brettin T.S."/>
            <person name="Colwell R.R."/>
            <person name="Huq A."/>
            <person name="Grim C.J."/>
            <person name="Hasan N.A."/>
            <person name="Bartels D."/>
            <person name="Vonstein V."/>
        </authorList>
    </citation>
    <scope>NUCLEOTIDE SEQUENCE [LARGE SCALE GENOMIC DNA]</scope>
    <source>
        <strain evidence="4 7">CIP 102891</strain>
    </source>
</reference>
<gene>
    <name evidence="4" type="ORF">VIA_003910</name>
    <name evidence="5" type="ORF">VIOR3934_16826</name>
</gene>
<dbReference type="EMBL" id="ACZV01000005">
    <property type="protein sequence ID" value="EEX93263.1"/>
    <property type="molecule type" value="Genomic_DNA"/>
</dbReference>
<evidence type="ECO:0000313" key="4">
    <source>
        <dbReference type="EMBL" id="EEX93263.1"/>
    </source>
</evidence>
<reference evidence="5 6" key="3">
    <citation type="journal article" date="2012" name="Int. J. Syst. Evol. Microbiol.">
        <title>Vibrio caribbeanicus sp. nov., isolated from the marine sponge Scleritoderma cyanea.</title>
        <authorList>
            <person name="Hoffmann M."/>
            <person name="Monday S.R."/>
            <person name="Allard M.W."/>
            <person name="Strain E.A."/>
            <person name="Whittaker P."/>
            <person name="Naum M."/>
            <person name="McCarthy P.J."/>
            <person name="Lopez J.V."/>
            <person name="Fischer M."/>
            <person name="Brown E.W."/>
        </authorList>
    </citation>
    <scope>NUCLEOTIDE SEQUENCE [LARGE SCALE GENOMIC DNA]</scope>
    <source>
        <strain evidence="5">CIP 102891</strain>
        <strain evidence="6">CIP 102891 / ATCC 33934</strain>
    </source>
</reference>
<proteinExistence type="predicted"/>
<dbReference type="Pfam" id="PF16537">
    <property type="entry name" value="T2SSB"/>
    <property type="match status" value="1"/>
</dbReference>